<name>U4LLB2_PYROM</name>
<protein>
    <submittedName>
        <fullName evidence="1">Uncharacterized protein</fullName>
    </submittedName>
</protein>
<sequence>MMSSGGLIGREFRACQIVWLGHLLMLMVRSSWQGVGMRRSAVLQL</sequence>
<accession>U4LLB2</accession>
<evidence type="ECO:0000313" key="1">
    <source>
        <dbReference type="EMBL" id="CCX30150.1"/>
    </source>
</evidence>
<keyword evidence="2" id="KW-1185">Reference proteome</keyword>
<dbReference type="AlphaFoldDB" id="U4LLB2"/>
<organism evidence="1 2">
    <name type="scientific">Pyronema omphalodes (strain CBS 100304)</name>
    <name type="common">Pyronema confluens</name>
    <dbReference type="NCBI Taxonomy" id="1076935"/>
    <lineage>
        <taxon>Eukaryota</taxon>
        <taxon>Fungi</taxon>
        <taxon>Dikarya</taxon>
        <taxon>Ascomycota</taxon>
        <taxon>Pezizomycotina</taxon>
        <taxon>Pezizomycetes</taxon>
        <taxon>Pezizales</taxon>
        <taxon>Pyronemataceae</taxon>
        <taxon>Pyronema</taxon>
    </lineage>
</organism>
<dbReference type="Proteomes" id="UP000018144">
    <property type="component" value="Unassembled WGS sequence"/>
</dbReference>
<reference evidence="1 2" key="1">
    <citation type="journal article" date="2013" name="PLoS Genet.">
        <title>The genome and development-dependent transcriptomes of Pyronema confluens: a window into fungal evolution.</title>
        <authorList>
            <person name="Traeger S."/>
            <person name="Altegoer F."/>
            <person name="Freitag M."/>
            <person name="Gabaldon T."/>
            <person name="Kempken F."/>
            <person name="Kumar A."/>
            <person name="Marcet-Houben M."/>
            <person name="Poggeler S."/>
            <person name="Stajich J.E."/>
            <person name="Nowrousian M."/>
        </authorList>
    </citation>
    <scope>NUCLEOTIDE SEQUENCE [LARGE SCALE GENOMIC DNA]</scope>
    <source>
        <strain evidence="2">CBS 100304</strain>
        <tissue evidence="1">Vegetative mycelium</tissue>
    </source>
</reference>
<gene>
    <name evidence="1" type="ORF">PCON_08252</name>
</gene>
<evidence type="ECO:0000313" key="2">
    <source>
        <dbReference type="Proteomes" id="UP000018144"/>
    </source>
</evidence>
<proteinExistence type="predicted"/>
<dbReference type="EMBL" id="HF935427">
    <property type="protein sequence ID" value="CCX30150.1"/>
    <property type="molecule type" value="Genomic_DNA"/>
</dbReference>